<evidence type="ECO:0000313" key="2">
    <source>
        <dbReference type="Proteomes" id="UP001152888"/>
    </source>
</evidence>
<gene>
    <name evidence="1" type="ORF">ACAOBT_LOCUS19598</name>
</gene>
<comment type="caution">
    <text evidence="1">The sequence shown here is derived from an EMBL/GenBank/DDBJ whole genome shotgun (WGS) entry which is preliminary data.</text>
</comment>
<keyword evidence="2" id="KW-1185">Reference proteome</keyword>
<sequence length="103" mass="11050">MFAIATKLLVKLSLGSARSSNKTGVLPLRLGSALSIRDGDEPSDIIKPCLLQRSVTEKSSKCIIKWKGCRTAPTARSSPSACIRVKDDRTGVMEICIGDNTKS</sequence>
<organism evidence="1 2">
    <name type="scientific">Acanthoscelides obtectus</name>
    <name type="common">Bean weevil</name>
    <name type="synonym">Bruchus obtectus</name>
    <dbReference type="NCBI Taxonomy" id="200917"/>
    <lineage>
        <taxon>Eukaryota</taxon>
        <taxon>Metazoa</taxon>
        <taxon>Ecdysozoa</taxon>
        <taxon>Arthropoda</taxon>
        <taxon>Hexapoda</taxon>
        <taxon>Insecta</taxon>
        <taxon>Pterygota</taxon>
        <taxon>Neoptera</taxon>
        <taxon>Endopterygota</taxon>
        <taxon>Coleoptera</taxon>
        <taxon>Polyphaga</taxon>
        <taxon>Cucujiformia</taxon>
        <taxon>Chrysomeloidea</taxon>
        <taxon>Chrysomelidae</taxon>
        <taxon>Bruchinae</taxon>
        <taxon>Bruchini</taxon>
        <taxon>Acanthoscelides</taxon>
    </lineage>
</organism>
<evidence type="ECO:0000313" key="1">
    <source>
        <dbReference type="EMBL" id="CAH1990346.1"/>
    </source>
</evidence>
<dbReference type="AlphaFoldDB" id="A0A9P0L7R0"/>
<protein>
    <submittedName>
        <fullName evidence="1">Uncharacterized protein</fullName>
    </submittedName>
</protein>
<accession>A0A9P0L7R0</accession>
<proteinExistence type="predicted"/>
<reference evidence="1" key="1">
    <citation type="submission" date="2022-03" db="EMBL/GenBank/DDBJ databases">
        <authorList>
            <person name="Sayadi A."/>
        </authorList>
    </citation>
    <scope>NUCLEOTIDE SEQUENCE</scope>
</reference>
<dbReference type="EMBL" id="CAKOFQ010007085">
    <property type="protein sequence ID" value="CAH1990346.1"/>
    <property type="molecule type" value="Genomic_DNA"/>
</dbReference>
<dbReference type="Proteomes" id="UP001152888">
    <property type="component" value="Unassembled WGS sequence"/>
</dbReference>
<name>A0A9P0L7R0_ACAOB</name>